<feature type="region of interest" description="Disordered" evidence="2">
    <location>
        <begin position="885"/>
        <end position="919"/>
    </location>
</feature>
<dbReference type="PANTHER" id="PTHR33223:SF8">
    <property type="entry name" value="OS04G0172440 PROTEIN"/>
    <property type="match status" value="1"/>
</dbReference>
<sequence length="1660" mass="186736">MISDLSDSVRHDDPLPVFKRRMIWSSPSNDSEASTSGSNNIQLRDSDVESLPRGQENPSRFVPREDATANVARELDLPEESDEMLRRKNCRQPALCEAGGSSWQEMLELPILLKLTNRALRHLIGILVWSYKTKTYISLKHMRNLLDIRRTPGHLERYYISLAKNKMVIDGFLSKDVKYVDHFFFVALDESSVPEDCFGKVMMKWGKLDRTPTFLEPYLDDLLEVTNETEGVEETNPNPAAAVPTGPEAAETIPVVDVISHIPEAIDAMEPFTLSDEKQIKAKKKRHAVKNSGRKRKKSKKNRKNEILSIFKDVVAVGVGSHTSSVGSTWISRTTTHQRRLFATPAQNRPGITQTPPIGQPASTSNKAAVGDGSNPTGEEIPHGQGNLPIDDGFLMEDPDVTFSDDFIKVRQELNEMKSKFHQATSSALEIDRVIEETRRITSRISSLRIKDSRKVKLPTYDGKGDPKNHLAAFQIAVGRIDLEPGEEDARFCKLFSENLSGPALLWFTQLEPETIDSFKELSSAFLKQYSMFMEKTTSDADLWNLTQGHNEPLRKYITKFKEVIAKIHGVSHTAALSALRNGLWHESRFREELIVNRPSTIQDALFRANNWMEAEEEKLSLAKKHRPAKLVVVNPTKKFEPKDQKRFGVNPATNAVGKPSPSRGRYNPPNTWVRDESAYCDIHRVNGHSTKDCSVLKKLLTELWAAGELANFNIEEFVESYHKEKEESEASIPPEKKHKPNGSGTANTPKKRIDMSPNMLRYLLCTFTVAAEAGYSLGLSELLELFQARESRTSGYYALYPIADRTVIDGLPLKDNAWRKFWFFFRINNFSIQSYSELLQIHWSSNLGPQIRQSHPLIFSTSSKAVLERPVNWNSFTLERIHGERSKRQTKRSKTRFPKSGKIRKMQLPPGTTKSTRKTLLVDDGSLEGSKSMAVAVNNAPPSTPAADNVVAASAEEEGLIGDSSLIKKRKAEELEPPLQGRPKSTRKDRATPSNLSVPVPAEAQDVNPDSGLFLKEPLGSGMLPPRRPQGNTSRVRSSPSSGLVARASSQSDKEKIGNMFRCFHTRFGKKLPSFDWWKPDIKKMYISHSFHSSQATLDVNGIINHYEEEIAKVSKKAAVAEGEIEKLQSSSRLVQESAGLDSARQEEIERLERSGEETKKALIETEQKLEAALAERNLAKGEIELLRSELDRAKTTAEELERKNKSLSELNDRDNKAWNKLSSERDEMKSNLDLIKEIEEGSVNLAEEKETVGAELAETEAKLANAPQPYLNLQQFASEFADSPPPTEPSIGLSLDEMMLTGSPRAHFNEFGTNVDRISLGRAQGFSGQDPATSSVMGDDPELKSEPPRDVSSLIPEMVPTTQDAYVGGTLVLSQGEPSDPNPPRSPSGGFSFPTGDGFIPQGVAIPCFLSSMSKEEKIDCHEFMEQITERYVFLCSERQRLGRKRRVLEDRIARTERKIRRLESDVHNWEERGFDSIARIPSYLREHIRFLKKHWDIYQEGLDPGERESGNSSENPSDSFEVMNVDPSRTSDIELIKAGESGEPKDSQMKKGTSIQVPIVLIERLSPQDRVKAEEFITKLIIRHDELEDEKKKIRKRIMELEKRRLDISHELHRLEAHPSDWIELGLQEYGNMPGCIISIVDLAGQGAELFRNSRPS</sequence>
<dbReference type="Pfam" id="PF03732">
    <property type="entry name" value="Retrotrans_gag"/>
    <property type="match status" value="1"/>
</dbReference>
<feature type="compositionally biased region" description="Polar residues" evidence="2">
    <location>
        <begin position="1031"/>
        <end position="1043"/>
    </location>
</feature>
<feature type="region of interest" description="Disordered" evidence="2">
    <location>
        <begin position="347"/>
        <end position="385"/>
    </location>
</feature>
<proteinExistence type="predicted"/>
<protein>
    <recommendedName>
        <fullName evidence="3">Retrotransposon gag domain-containing protein</fullName>
    </recommendedName>
</protein>
<feature type="region of interest" description="Disordered" evidence="2">
    <location>
        <begin position="963"/>
        <end position="1054"/>
    </location>
</feature>
<gene>
    <name evidence="4" type="ORF">ISN45_Aa04g008900</name>
</gene>
<feature type="compositionally biased region" description="Basic residues" evidence="2">
    <location>
        <begin position="281"/>
        <end position="303"/>
    </location>
</feature>
<evidence type="ECO:0000313" key="4">
    <source>
        <dbReference type="EMBL" id="KAG7568053.1"/>
    </source>
</evidence>
<comment type="caution">
    <text evidence="4">The sequence shown here is derived from an EMBL/GenBank/DDBJ whole genome shotgun (WGS) entry which is preliminary data.</text>
</comment>
<feature type="region of interest" description="Disordered" evidence="2">
    <location>
        <begin position="26"/>
        <end position="67"/>
    </location>
</feature>
<feature type="compositionally biased region" description="Polar residues" evidence="2">
    <location>
        <begin position="1328"/>
        <end position="1338"/>
    </location>
</feature>
<dbReference type="InterPro" id="IPR021704">
    <property type="entry name" value="DUF3287"/>
</dbReference>
<feature type="coiled-coil region" evidence="1">
    <location>
        <begin position="1441"/>
        <end position="1475"/>
    </location>
</feature>
<feature type="coiled-coil region" evidence="1">
    <location>
        <begin position="1105"/>
        <end position="1219"/>
    </location>
</feature>
<evidence type="ECO:0000256" key="1">
    <source>
        <dbReference type="SAM" id="Coils"/>
    </source>
</evidence>
<organism evidence="4 5">
    <name type="scientific">Arabidopsis thaliana x Arabidopsis arenosa</name>
    <dbReference type="NCBI Taxonomy" id="1240361"/>
    <lineage>
        <taxon>Eukaryota</taxon>
        <taxon>Viridiplantae</taxon>
        <taxon>Streptophyta</taxon>
        <taxon>Embryophyta</taxon>
        <taxon>Tracheophyta</taxon>
        <taxon>Spermatophyta</taxon>
        <taxon>Magnoliopsida</taxon>
        <taxon>eudicotyledons</taxon>
        <taxon>Gunneridae</taxon>
        <taxon>Pentapetalae</taxon>
        <taxon>rosids</taxon>
        <taxon>malvids</taxon>
        <taxon>Brassicales</taxon>
        <taxon>Brassicaceae</taxon>
        <taxon>Camelineae</taxon>
        <taxon>Arabidopsis</taxon>
    </lineage>
</organism>
<accession>A0A8T2A3D0</accession>
<feature type="region of interest" description="Disordered" evidence="2">
    <location>
        <begin position="726"/>
        <end position="753"/>
    </location>
</feature>
<keyword evidence="5" id="KW-1185">Reference proteome</keyword>
<feature type="region of interest" description="Disordered" evidence="2">
    <location>
        <begin position="277"/>
        <end position="303"/>
    </location>
</feature>
<feature type="compositionally biased region" description="Basic residues" evidence="2">
    <location>
        <begin position="889"/>
        <end position="906"/>
    </location>
</feature>
<feature type="domain" description="Retrotransposon gag" evidence="3">
    <location>
        <begin position="494"/>
        <end position="585"/>
    </location>
</feature>
<feature type="compositionally biased region" description="Polar residues" evidence="2">
    <location>
        <begin position="26"/>
        <end position="43"/>
    </location>
</feature>
<dbReference type="EMBL" id="JAEFBK010000009">
    <property type="protein sequence ID" value="KAG7568053.1"/>
    <property type="molecule type" value="Genomic_DNA"/>
</dbReference>
<reference evidence="4 5" key="1">
    <citation type="submission" date="2020-12" db="EMBL/GenBank/DDBJ databases">
        <title>Concerted genomic and epigenomic changes stabilize Arabidopsis allopolyploids.</title>
        <authorList>
            <person name="Chen Z."/>
        </authorList>
    </citation>
    <scope>NUCLEOTIDE SEQUENCE [LARGE SCALE GENOMIC DNA]</scope>
    <source>
        <strain evidence="4">Allo738</strain>
        <tissue evidence="4">Leaf</tissue>
    </source>
</reference>
<feature type="region of interest" description="Disordered" evidence="2">
    <location>
        <begin position="642"/>
        <end position="671"/>
    </location>
</feature>
<feature type="region of interest" description="Disordered" evidence="2">
    <location>
        <begin position="1374"/>
        <end position="1396"/>
    </location>
</feature>
<feature type="compositionally biased region" description="Polar residues" evidence="2">
    <location>
        <begin position="347"/>
        <end position="367"/>
    </location>
</feature>
<dbReference type="PANTHER" id="PTHR33223">
    <property type="entry name" value="CCHC-TYPE DOMAIN-CONTAINING PROTEIN"/>
    <property type="match status" value="1"/>
</dbReference>
<dbReference type="InterPro" id="IPR005162">
    <property type="entry name" value="Retrotrans_gag_dom"/>
</dbReference>
<evidence type="ECO:0000313" key="5">
    <source>
        <dbReference type="Proteomes" id="UP000694240"/>
    </source>
</evidence>
<feature type="coiled-coil region" evidence="1">
    <location>
        <begin position="1580"/>
        <end position="1621"/>
    </location>
</feature>
<evidence type="ECO:0000256" key="2">
    <source>
        <dbReference type="SAM" id="MobiDB-lite"/>
    </source>
</evidence>
<name>A0A8T2A3D0_9BRAS</name>
<evidence type="ECO:0000259" key="3">
    <source>
        <dbReference type="Pfam" id="PF03732"/>
    </source>
</evidence>
<dbReference type="Pfam" id="PF11690">
    <property type="entry name" value="DUF3287"/>
    <property type="match status" value="2"/>
</dbReference>
<feature type="region of interest" description="Disordered" evidence="2">
    <location>
        <begin position="1326"/>
        <end position="1356"/>
    </location>
</feature>
<keyword evidence="1" id="KW-0175">Coiled coil</keyword>
<feature type="region of interest" description="Disordered" evidence="2">
    <location>
        <begin position="1505"/>
        <end position="1527"/>
    </location>
</feature>
<dbReference type="Proteomes" id="UP000694240">
    <property type="component" value="Chromosome 9"/>
</dbReference>